<evidence type="ECO:0000313" key="3">
    <source>
        <dbReference type="Proteomes" id="UP000219636"/>
    </source>
</evidence>
<feature type="transmembrane region" description="Helical" evidence="1">
    <location>
        <begin position="66"/>
        <end position="86"/>
    </location>
</feature>
<feature type="transmembrane region" description="Helical" evidence="1">
    <location>
        <begin position="30"/>
        <end position="54"/>
    </location>
</feature>
<keyword evidence="1" id="KW-0812">Transmembrane</keyword>
<organism evidence="2 3">
    <name type="scientific">Ureibacillus xyleni</name>
    <dbReference type="NCBI Taxonomy" id="614648"/>
    <lineage>
        <taxon>Bacteria</taxon>
        <taxon>Bacillati</taxon>
        <taxon>Bacillota</taxon>
        <taxon>Bacilli</taxon>
        <taxon>Bacillales</taxon>
        <taxon>Caryophanaceae</taxon>
        <taxon>Ureibacillus</taxon>
    </lineage>
</organism>
<protein>
    <submittedName>
        <fullName evidence="2">Uncharacterized membrane protein</fullName>
    </submittedName>
</protein>
<dbReference type="PANTHER" id="PTHR38441:SF1">
    <property type="entry name" value="MEMBRANE PROTEIN"/>
    <property type="match status" value="1"/>
</dbReference>
<proteinExistence type="predicted"/>
<keyword evidence="1" id="KW-1133">Transmembrane helix</keyword>
<accession>A0A285TNU1</accession>
<evidence type="ECO:0000256" key="1">
    <source>
        <dbReference type="SAM" id="Phobius"/>
    </source>
</evidence>
<sequence>MANNQKVNIDYDKIAEMESFKKLTKKKNSFLWTMTVIFLAAYMLLPVLTSYTQILHQKAVGEITFVWFYAAGLFIMTWGLAHLYVGKANSYDKDAKAIIEEYERGVGK</sequence>
<reference evidence="3" key="1">
    <citation type="submission" date="2017-08" db="EMBL/GenBank/DDBJ databases">
        <authorList>
            <person name="Varghese N."/>
            <person name="Submissions S."/>
        </authorList>
    </citation>
    <scope>NUCLEOTIDE SEQUENCE [LARGE SCALE GENOMIC DNA]</scope>
    <source>
        <strain evidence="3">JC22</strain>
    </source>
</reference>
<dbReference type="RefSeq" id="WP_097074774.1">
    <property type="nucleotide sequence ID" value="NZ_OBMQ01000014.1"/>
</dbReference>
<dbReference type="EMBL" id="OBMQ01000014">
    <property type="protein sequence ID" value="SOC22508.1"/>
    <property type="molecule type" value="Genomic_DNA"/>
</dbReference>
<dbReference type="AlphaFoldDB" id="A0A285TNU1"/>
<dbReference type="Pfam" id="PF04341">
    <property type="entry name" value="DUF485"/>
    <property type="match status" value="1"/>
</dbReference>
<dbReference type="Proteomes" id="UP000219636">
    <property type="component" value="Unassembled WGS sequence"/>
</dbReference>
<evidence type="ECO:0000313" key="2">
    <source>
        <dbReference type="EMBL" id="SOC22508.1"/>
    </source>
</evidence>
<dbReference type="PANTHER" id="PTHR38441">
    <property type="entry name" value="INTEGRAL MEMBRANE PROTEIN-RELATED"/>
    <property type="match status" value="1"/>
</dbReference>
<dbReference type="OrthoDB" id="2886991at2"/>
<dbReference type="InterPro" id="IPR007436">
    <property type="entry name" value="DUF485"/>
</dbReference>
<keyword evidence="3" id="KW-1185">Reference proteome</keyword>
<name>A0A285TNU1_9BACL</name>
<gene>
    <name evidence="2" type="ORF">SAMN05880501_11437</name>
</gene>
<keyword evidence="1" id="KW-0472">Membrane</keyword>